<evidence type="ECO:0000256" key="1">
    <source>
        <dbReference type="ARBA" id="ARBA00013260"/>
    </source>
</evidence>
<dbReference type="Proteomes" id="UP000694865">
    <property type="component" value="Unplaced"/>
</dbReference>
<name>A0ABM0MGE3_SACKO</name>
<evidence type="ECO:0000256" key="4">
    <source>
        <dbReference type="SAM" id="MobiDB-lite"/>
    </source>
</evidence>
<accession>A0ABM0MGE3</accession>
<dbReference type="GeneID" id="102805236"/>
<dbReference type="Gene3D" id="3.40.1490.10">
    <property type="entry name" value="Bit1"/>
    <property type="match status" value="1"/>
</dbReference>
<dbReference type="PANTHER" id="PTHR12649">
    <property type="entry name" value="PEPTIDYL-TRNA HYDROLASE 2"/>
    <property type="match status" value="1"/>
</dbReference>
<evidence type="ECO:0000313" key="5">
    <source>
        <dbReference type="Proteomes" id="UP000694865"/>
    </source>
</evidence>
<comment type="catalytic activity">
    <reaction evidence="3">
        <text>an N-acyl-L-alpha-aminoacyl-tRNA + H2O = an N-acyl-L-amino acid + a tRNA + H(+)</text>
        <dbReference type="Rhea" id="RHEA:54448"/>
        <dbReference type="Rhea" id="RHEA-COMP:10123"/>
        <dbReference type="Rhea" id="RHEA-COMP:13883"/>
        <dbReference type="ChEBI" id="CHEBI:15377"/>
        <dbReference type="ChEBI" id="CHEBI:15378"/>
        <dbReference type="ChEBI" id="CHEBI:59874"/>
        <dbReference type="ChEBI" id="CHEBI:78442"/>
        <dbReference type="ChEBI" id="CHEBI:138191"/>
        <dbReference type="EC" id="3.1.1.29"/>
    </reaction>
</comment>
<evidence type="ECO:0000313" key="6">
    <source>
        <dbReference type="RefSeq" id="XP_006819084.1"/>
    </source>
</evidence>
<evidence type="ECO:0000256" key="3">
    <source>
        <dbReference type="ARBA" id="ARBA00048707"/>
    </source>
</evidence>
<protein>
    <recommendedName>
        <fullName evidence="1">peptidyl-tRNA hydrolase</fullName>
        <ecNumber evidence="1">3.1.1.29</ecNumber>
    </recommendedName>
</protein>
<keyword evidence="5" id="KW-1185">Reference proteome</keyword>
<dbReference type="RefSeq" id="XP_006819084.1">
    <property type="nucleotide sequence ID" value="XM_006819021.1"/>
</dbReference>
<evidence type="ECO:0000256" key="2">
    <source>
        <dbReference type="ARBA" id="ARBA00022801"/>
    </source>
</evidence>
<organism evidence="5 6">
    <name type="scientific">Saccoglossus kowalevskii</name>
    <name type="common">Acorn worm</name>
    <dbReference type="NCBI Taxonomy" id="10224"/>
    <lineage>
        <taxon>Eukaryota</taxon>
        <taxon>Metazoa</taxon>
        <taxon>Hemichordata</taxon>
        <taxon>Enteropneusta</taxon>
        <taxon>Harrimaniidae</taxon>
        <taxon>Saccoglossus</taxon>
    </lineage>
</organism>
<dbReference type="Pfam" id="PF01981">
    <property type="entry name" value="PTH2"/>
    <property type="match status" value="1"/>
</dbReference>
<dbReference type="InterPro" id="IPR002833">
    <property type="entry name" value="PTH2"/>
</dbReference>
<reference evidence="6" key="1">
    <citation type="submission" date="2025-08" db="UniProtKB">
        <authorList>
            <consortium name="RefSeq"/>
        </authorList>
    </citation>
    <scope>IDENTIFICATION</scope>
    <source>
        <tissue evidence="6">Testes</tissue>
    </source>
</reference>
<sequence>MSESPGAGRLAEEDQDQGMRGEADGWKADENLVTMLCSMGISKNVAEKVYPDLGARCGDSYKMVFVVNSELNMGIGKSAAQVGHASIALYRILLREQSTFAEMLFNWEDSGETKIVVSGENAQHLTVLQEKALSLGLPQYLVRDAGKTQIPSGSVTVLVMMGLTSKVDTITGDLKLL</sequence>
<feature type="region of interest" description="Disordered" evidence="4">
    <location>
        <begin position="1"/>
        <end position="22"/>
    </location>
</feature>
<dbReference type="NCBIfam" id="TIGR00283">
    <property type="entry name" value="arch_pth2"/>
    <property type="match status" value="1"/>
</dbReference>
<dbReference type="PANTHER" id="PTHR12649:SF29">
    <property type="entry name" value="AMINOACYL-TRNA HYDROLASE"/>
    <property type="match status" value="1"/>
</dbReference>
<dbReference type="EC" id="3.1.1.29" evidence="1"/>
<dbReference type="SUPFAM" id="SSF102462">
    <property type="entry name" value="Peptidyl-tRNA hydrolase II"/>
    <property type="match status" value="1"/>
</dbReference>
<keyword evidence="2" id="KW-0378">Hydrolase</keyword>
<dbReference type="InterPro" id="IPR023476">
    <property type="entry name" value="Pep_tRNA_hydro_II_dom_sf"/>
</dbReference>
<gene>
    <name evidence="6" type="primary">LOC102805236</name>
</gene>
<proteinExistence type="predicted"/>